<comment type="similarity">
    <text evidence="1">Belongs to the UPF0111 family.</text>
</comment>
<dbReference type="PANTHER" id="PTHR37298">
    <property type="entry name" value="UPF0111 PROTEIN YKAA"/>
    <property type="match status" value="1"/>
</dbReference>
<name>A0A386HNH8_9BACT</name>
<dbReference type="Proteomes" id="UP000266118">
    <property type="component" value="Chromosome"/>
</dbReference>
<dbReference type="AlphaFoldDB" id="A0A386HNH8"/>
<dbReference type="InterPro" id="IPR038078">
    <property type="entry name" value="PhoU-like_sf"/>
</dbReference>
<dbReference type="KEGG" id="ark:D6B99_04195"/>
<accession>A0A386HNH8</accession>
<gene>
    <name evidence="2" type="ORF">D6B99_04195</name>
</gene>
<protein>
    <submittedName>
        <fullName evidence="2">DUF47 domain-containing protein</fullName>
    </submittedName>
</protein>
<dbReference type="PANTHER" id="PTHR37298:SF1">
    <property type="entry name" value="UPF0111 PROTEIN YKAA"/>
    <property type="match status" value="1"/>
</dbReference>
<evidence type="ECO:0000313" key="3">
    <source>
        <dbReference type="Proteomes" id="UP000266118"/>
    </source>
</evidence>
<sequence length="215" mass="24757">MGLNNLGKIFMPKNKVFYDLFENVAVTVNLMGQQIKKLVFESDRDKRAPIVSQLEDLEHRNDELTHQIFTELGRNFITPFDREDVHALAMSLDDVADCIYASAKKIHFYNVNPNETGIQKMAELIETGTQEIQIAVNGLRDMKHLRKMTDALIRINSIENQADDVYDLSIEKLFQIEEDIKTLIKKREVYSVMEKVADKMEDAANTVESIIIKYS</sequence>
<dbReference type="OrthoDB" id="9797568at2"/>
<organism evidence="2 3">
    <name type="scientific">Arachidicoccus soli</name>
    <dbReference type="NCBI Taxonomy" id="2341117"/>
    <lineage>
        <taxon>Bacteria</taxon>
        <taxon>Pseudomonadati</taxon>
        <taxon>Bacteroidota</taxon>
        <taxon>Chitinophagia</taxon>
        <taxon>Chitinophagales</taxon>
        <taxon>Chitinophagaceae</taxon>
        <taxon>Arachidicoccus</taxon>
    </lineage>
</organism>
<dbReference type="InterPro" id="IPR018445">
    <property type="entry name" value="Put_Phosphate_transp_reg"/>
</dbReference>
<reference evidence="2 3" key="1">
    <citation type="submission" date="2018-09" db="EMBL/GenBank/DDBJ databases">
        <title>Arachidicoccus sp. nov., a bacterium isolated from soil.</title>
        <authorList>
            <person name="Weon H.-Y."/>
            <person name="Kwon S.-W."/>
            <person name="Lee S.A."/>
        </authorList>
    </citation>
    <scope>NUCLEOTIDE SEQUENCE [LARGE SCALE GENOMIC DNA]</scope>
    <source>
        <strain evidence="2 3">KIS59-12</strain>
    </source>
</reference>
<dbReference type="Gene3D" id="1.20.58.220">
    <property type="entry name" value="Phosphate transport system protein phou homolog 2, domain 2"/>
    <property type="match status" value="1"/>
</dbReference>
<dbReference type="InterPro" id="IPR052912">
    <property type="entry name" value="UPF0111_domain"/>
</dbReference>
<evidence type="ECO:0000256" key="1">
    <source>
        <dbReference type="ARBA" id="ARBA00008591"/>
    </source>
</evidence>
<proteinExistence type="inferred from homology"/>
<dbReference type="Pfam" id="PF01865">
    <property type="entry name" value="PhoU_div"/>
    <property type="match status" value="1"/>
</dbReference>
<dbReference type="EMBL" id="CP032489">
    <property type="protein sequence ID" value="AYD46884.1"/>
    <property type="molecule type" value="Genomic_DNA"/>
</dbReference>
<evidence type="ECO:0000313" key="2">
    <source>
        <dbReference type="EMBL" id="AYD46884.1"/>
    </source>
</evidence>
<keyword evidence="3" id="KW-1185">Reference proteome</keyword>